<protein>
    <submittedName>
        <fullName evidence="2">Uncharacterized protein</fullName>
    </submittedName>
</protein>
<dbReference type="RefSeq" id="WP_224461168.1">
    <property type="nucleotide sequence ID" value="NZ_JAIQZE010000007.1"/>
</dbReference>
<evidence type="ECO:0000256" key="1">
    <source>
        <dbReference type="SAM" id="Phobius"/>
    </source>
</evidence>
<evidence type="ECO:0000313" key="3">
    <source>
        <dbReference type="Proteomes" id="UP001199314"/>
    </source>
</evidence>
<dbReference type="EMBL" id="JAIQZE010000007">
    <property type="protein sequence ID" value="MBZ9778817.1"/>
    <property type="molecule type" value="Genomic_DNA"/>
</dbReference>
<dbReference type="Proteomes" id="UP001199314">
    <property type="component" value="Unassembled WGS sequence"/>
</dbReference>
<keyword evidence="1" id="KW-0472">Membrane</keyword>
<sequence length="240" mass="28211">MMFPRTNLKTQLNKVKFKTTSNEDILKQVQQVLNDVDVRNDEILDKVVSGNSAGHNNFIFDKLESSEIYHIDQIEQICINYRLRFLDSKYFKGKLPYEAISKIKTLEEEHDTSLKGFKIMAPSKLFKLENADDPLLFVPIGNDYYYLIHKWGNDLSPFRRLMMWPFKTFENFMFFVLLSALICTSLVPSGFFMSEDSRGTEFFLLFIFMFKWIGGIALYYGFAKGKNFNTAIWRSKYYNA</sequence>
<keyword evidence="1" id="KW-0812">Transmembrane</keyword>
<feature type="transmembrane region" description="Helical" evidence="1">
    <location>
        <begin position="169"/>
        <end position="191"/>
    </location>
</feature>
<comment type="caution">
    <text evidence="2">The sequence shown here is derived from an EMBL/GenBank/DDBJ whole genome shotgun (WGS) entry which is preliminary data.</text>
</comment>
<proteinExistence type="predicted"/>
<keyword evidence="1" id="KW-1133">Transmembrane helix</keyword>
<name>A0ABS7XLG1_9FLAO</name>
<reference evidence="3" key="1">
    <citation type="submission" date="2023-07" db="EMBL/GenBank/DDBJ databases">
        <title>Novel species isolated from saline lakes on Tibetan Plateau.</title>
        <authorList>
            <person name="Lu H."/>
        </authorList>
    </citation>
    <scope>NUCLEOTIDE SEQUENCE [LARGE SCALE GENOMIC DNA]</scope>
    <source>
        <strain evidence="3">CAK8W</strain>
    </source>
</reference>
<evidence type="ECO:0000313" key="2">
    <source>
        <dbReference type="EMBL" id="MBZ9778817.1"/>
    </source>
</evidence>
<organism evidence="2 3">
    <name type="scientific">Psychroflexus longus</name>
    <dbReference type="NCBI Taxonomy" id="2873596"/>
    <lineage>
        <taxon>Bacteria</taxon>
        <taxon>Pseudomonadati</taxon>
        <taxon>Bacteroidota</taxon>
        <taxon>Flavobacteriia</taxon>
        <taxon>Flavobacteriales</taxon>
        <taxon>Flavobacteriaceae</taxon>
        <taxon>Psychroflexus</taxon>
    </lineage>
</organism>
<feature type="transmembrane region" description="Helical" evidence="1">
    <location>
        <begin position="203"/>
        <end position="222"/>
    </location>
</feature>
<accession>A0ABS7XLG1</accession>
<gene>
    <name evidence="2" type="ORF">LB452_07770</name>
</gene>
<keyword evidence="3" id="KW-1185">Reference proteome</keyword>